<accession>A0AAJ1BAM1</accession>
<protein>
    <submittedName>
        <fullName evidence="2">Uncharacterized protein</fullName>
    </submittedName>
</protein>
<organism evidence="2 3">
    <name type="scientific">Varibaculum cambriense</name>
    <dbReference type="NCBI Taxonomy" id="184870"/>
    <lineage>
        <taxon>Bacteria</taxon>
        <taxon>Bacillati</taxon>
        <taxon>Actinomycetota</taxon>
        <taxon>Actinomycetes</taxon>
        <taxon>Actinomycetales</taxon>
        <taxon>Actinomycetaceae</taxon>
        <taxon>Varibaculum</taxon>
    </lineage>
</organism>
<dbReference type="Proteomes" id="UP001200537">
    <property type="component" value="Unassembled WGS sequence"/>
</dbReference>
<reference evidence="2" key="1">
    <citation type="submission" date="2022-01" db="EMBL/GenBank/DDBJ databases">
        <title>Collection of gut derived symbiotic bacterial strains cultured from healthy donors.</title>
        <authorList>
            <person name="Lin H."/>
            <person name="Kohout C."/>
            <person name="Waligurski E."/>
            <person name="Pamer E.G."/>
        </authorList>
    </citation>
    <scope>NUCLEOTIDE SEQUENCE</scope>
    <source>
        <strain evidence="2">DFI.7.46</strain>
    </source>
</reference>
<evidence type="ECO:0000313" key="2">
    <source>
        <dbReference type="EMBL" id="MCG4617412.1"/>
    </source>
</evidence>
<comment type="caution">
    <text evidence="2">The sequence shown here is derived from an EMBL/GenBank/DDBJ whole genome shotgun (WGS) entry which is preliminary data.</text>
</comment>
<feature type="compositionally biased region" description="Low complexity" evidence="1">
    <location>
        <begin position="209"/>
        <end position="227"/>
    </location>
</feature>
<dbReference type="AlphaFoldDB" id="A0AAJ1BAM1"/>
<feature type="compositionally biased region" description="Low complexity" evidence="1">
    <location>
        <begin position="186"/>
        <end position="202"/>
    </location>
</feature>
<feature type="region of interest" description="Disordered" evidence="1">
    <location>
        <begin position="186"/>
        <end position="230"/>
    </location>
</feature>
<proteinExistence type="predicted"/>
<name>A0AAJ1BAM1_9ACTO</name>
<dbReference type="EMBL" id="JAKNHJ010000004">
    <property type="protein sequence ID" value="MCG4617412.1"/>
    <property type="molecule type" value="Genomic_DNA"/>
</dbReference>
<evidence type="ECO:0000256" key="1">
    <source>
        <dbReference type="SAM" id="MobiDB-lite"/>
    </source>
</evidence>
<gene>
    <name evidence="2" type="ORF">L0M99_02735</name>
</gene>
<dbReference type="RefSeq" id="WP_238127652.1">
    <property type="nucleotide sequence ID" value="NZ_JAKNHJ010000004.1"/>
</dbReference>
<evidence type="ECO:0000313" key="3">
    <source>
        <dbReference type="Proteomes" id="UP001200537"/>
    </source>
</evidence>
<sequence>METKHALNNPTCPQRSKQKNIVDAAGSNWIALAVDAEQAALLKLIVPQGRTIFPCPHLIFDDQGKNWLLRPDYPQNLLAANTNSQTAKLKSGRGLGALAPDGKLAKTTGLRIATAPRKIGIARANSVGKFAVSDPSAQTNLNPSLDLTAVRSPATDLNVKSPLLKPAGKPRAVSLAVRPALPGKASFAAKPAAAPPSVFAPKTETEKTGSPPRAAGGAPAPASAPASDSETYLVKPMWERLKAKAKRETKASEQTDFGDIEILTEPVAAWKLWLRRMIPPASVALLALGSWQLAVGY</sequence>